<protein>
    <submittedName>
        <fullName evidence="2">Uncharacterized protein</fullName>
    </submittedName>
</protein>
<dbReference type="WBParaSite" id="nRc.2.0.1.t46965-RA">
    <property type="protein sequence ID" value="nRc.2.0.1.t46965-RA"/>
    <property type="gene ID" value="nRc.2.0.1.g46965"/>
</dbReference>
<dbReference type="Proteomes" id="UP000887565">
    <property type="component" value="Unplaced"/>
</dbReference>
<sequence>MDRQQLETFSLEINFRSKRMKGHLYVPFSPNGTEFNRAEGNESFLSVLFGWTLPSVVFPKIAGVVSDRKPHLREKTVLEKLSLKIHRRSKRITAILLETTDGNFQSN</sequence>
<organism evidence="1 2">
    <name type="scientific">Romanomermis culicivorax</name>
    <name type="common">Nematode worm</name>
    <dbReference type="NCBI Taxonomy" id="13658"/>
    <lineage>
        <taxon>Eukaryota</taxon>
        <taxon>Metazoa</taxon>
        <taxon>Ecdysozoa</taxon>
        <taxon>Nematoda</taxon>
        <taxon>Enoplea</taxon>
        <taxon>Dorylaimia</taxon>
        <taxon>Mermithida</taxon>
        <taxon>Mermithoidea</taxon>
        <taxon>Mermithidae</taxon>
        <taxon>Romanomermis</taxon>
    </lineage>
</organism>
<dbReference type="AlphaFoldDB" id="A0A915L784"/>
<evidence type="ECO:0000313" key="2">
    <source>
        <dbReference type="WBParaSite" id="nRc.2.0.1.t46965-RA"/>
    </source>
</evidence>
<evidence type="ECO:0000313" key="1">
    <source>
        <dbReference type="Proteomes" id="UP000887565"/>
    </source>
</evidence>
<keyword evidence="1" id="KW-1185">Reference proteome</keyword>
<reference evidence="2" key="1">
    <citation type="submission" date="2022-11" db="UniProtKB">
        <authorList>
            <consortium name="WormBaseParasite"/>
        </authorList>
    </citation>
    <scope>IDENTIFICATION</scope>
</reference>
<accession>A0A915L784</accession>
<name>A0A915L784_ROMCU</name>
<proteinExistence type="predicted"/>